<dbReference type="Proteomes" id="UP000038045">
    <property type="component" value="Unplaced"/>
</dbReference>
<dbReference type="WBParaSite" id="PTRK_0001291000.1">
    <property type="protein sequence ID" value="PTRK_0001291000.1"/>
    <property type="gene ID" value="PTRK_0001291000"/>
</dbReference>
<dbReference type="Gene3D" id="1.10.533.10">
    <property type="entry name" value="Death Domain, Fas"/>
    <property type="match status" value="1"/>
</dbReference>
<dbReference type="SUPFAM" id="SSF47986">
    <property type="entry name" value="DEATH domain"/>
    <property type="match status" value="1"/>
</dbReference>
<organism evidence="1 2">
    <name type="scientific">Parastrongyloides trichosuri</name>
    <name type="common">Possum-specific nematode worm</name>
    <dbReference type="NCBI Taxonomy" id="131310"/>
    <lineage>
        <taxon>Eukaryota</taxon>
        <taxon>Metazoa</taxon>
        <taxon>Ecdysozoa</taxon>
        <taxon>Nematoda</taxon>
        <taxon>Chromadorea</taxon>
        <taxon>Rhabditida</taxon>
        <taxon>Tylenchina</taxon>
        <taxon>Panagrolaimomorpha</taxon>
        <taxon>Strongyloidoidea</taxon>
        <taxon>Strongyloididae</taxon>
        <taxon>Parastrongyloides</taxon>
    </lineage>
</organism>
<evidence type="ECO:0000313" key="1">
    <source>
        <dbReference type="Proteomes" id="UP000038045"/>
    </source>
</evidence>
<dbReference type="AlphaFoldDB" id="A0A0N4ZW74"/>
<name>A0A0N4ZW74_PARTI</name>
<evidence type="ECO:0000313" key="2">
    <source>
        <dbReference type="WBParaSite" id="PTRK_0001291000.1"/>
    </source>
</evidence>
<keyword evidence="1" id="KW-1185">Reference proteome</keyword>
<dbReference type="InterPro" id="IPR011029">
    <property type="entry name" value="DEATH-like_dom_sf"/>
</dbReference>
<proteinExistence type="predicted"/>
<sequence length="353" mass="41523">MQTTKSKPYHPVDIILEQPQPRICLSEEDLPIEKRFYYNLLKLNTTPNVSDIFTILPNKITLKDCNAEILEILELKLNPIVIGSMKNWEYLASKFGISNDLVMNMRNYISPMKEFLKNYSHIELNCLLKEIETMNRMDVLISLRNPLNNFKKHYNEGYSNLDTGLQMSSQTKSFQTYITHKDSSHTTMDNISLFGYGDNYILLLHYEIEKEDKKKFKWFRGNIERSSKDKIKVYDFDKAVDKSNIYLSSKALFENATYIVCLFTDDWCNIINSTTKNKLSPCNESEIVKCKNYVLNLMETEMIENDFINKRFIPVIYENFKKSLLPMGWPKNTLSYQFPNNFNELCTKLFSEN</sequence>
<accession>A0A0N4ZW74</accession>
<reference evidence="2" key="1">
    <citation type="submission" date="2017-02" db="UniProtKB">
        <authorList>
            <consortium name="WormBaseParasite"/>
        </authorList>
    </citation>
    <scope>IDENTIFICATION</scope>
</reference>
<dbReference type="STRING" id="131310.A0A0N4ZW74"/>
<protein>
    <submittedName>
        <fullName evidence="2">F-box domain-containing protein</fullName>
    </submittedName>
</protein>